<feature type="domain" description="Bacteriophage T5 Orf172 DNA-binding" evidence="2">
    <location>
        <begin position="100"/>
        <end position="191"/>
    </location>
</feature>
<protein>
    <recommendedName>
        <fullName evidence="2">Bacteriophage T5 Orf172 DNA-binding domain-containing protein</fullName>
    </recommendedName>
</protein>
<dbReference type="AlphaFoldDB" id="A0A9W9IRB5"/>
<reference evidence="3" key="2">
    <citation type="journal article" date="2023" name="IMA Fungus">
        <title>Comparative genomic study of the Penicillium genus elucidates a diverse pangenome and 15 lateral gene transfer events.</title>
        <authorList>
            <person name="Petersen C."/>
            <person name="Sorensen T."/>
            <person name="Nielsen M.R."/>
            <person name="Sondergaard T.E."/>
            <person name="Sorensen J.L."/>
            <person name="Fitzpatrick D.A."/>
            <person name="Frisvad J.C."/>
            <person name="Nielsen K.L."/>
        </authorList>
    </citation>
    <scope>NUCLEOTIDE SEQUENCE</scope>
    <source>
        <strain evidence="3">IBT 21917</strain>
    </source>
</reference>
<dbReference type="InterPro" id="IPR018306">
    <property type="entry name" value="Phage_T5_Orf172_DNA-bd"/>
</dbReference>
<evidence type="ECO:0000256" key="1">
    <source>
        <dbReference type="SAM" id="MobiDB-lite"/>
    </source>
</evidence>
<dbReference type="PANTHER" id="PTHR28094">
    <property type="entry name" value="MEIOTICALLY UP-REGULATED GENE 113 PROTEIN"/>
    <property type="match status" value="1"/>
</dbReference>
<keyword evidence="4" id="KW-1185">Reference proteome</keyword>
<reference evidence="3" key="1">
    <citation type="submission" date="2022-11" db="EMBL/GenBank/DDBJ databases">
        <authorList>
            <person name="Petersen C."/>
        </authorList>
    </citation>
    <scope>NUCLEOTIDE SEQUENCE</scope>
    <source>
        <strain evidence="3">IBT 21917</strain>
    </source>
</reference>
<dbReference type="Proteomes" id="UP001146351">
    <property type="component" value="Unassembled WGS sequence"/>
</dbReference>
<evidence type="ECO:0000259" key="2">
    <source>
        <dbReference type="Pfam" id="PF10544"/>
    </source>
</evidence>
<dbReference type="InterPro" id="IPR053006">
    <property type="entry name" value="Meiosis_regulatory"/>
</dbReference>
<evidence type="ECO:0000313" key="3">
    <source>
        <dbReference type="EMBL" id="KAJ5182547.1"/>
    </source>
</evidence>
<comment type="caution">
    <text evidence="3">The sequence shown here is derived from an EMBL/GenBank/DDBJ whole genome shotgun (WGS) entry which is preliminary data.</text>
</comment>
<feature type="compositionally biased region" description="Basic residues" evidence="1">
    <location>
        <begin position="238"/>
        <end position="248"/>
    </location>
</feature>
<dbReference type="OrthoDB" id="4503155at2759"/>
<feature type="compositionally biased region" description="Basic and acidic residues" evidence="1">
    <location>
        <begin position="47"/>
        <end position="58"/>
    </location>
</feature>
<organism evidence="3 4">
    <name type="scientific">Penicillium capsulatum</name>
    <dbReference type="NCBI Taxonomy" id="69766"/>
    <lineage>
        <taxon>Eukaryota</taxon>
        <taxon>Fungi</taxon>
        <taxon>Dikarya</taxon>
        <taxon>Ascomycota</taxon>
        <taxon>Pezizomycotina</taxon>
        <taxon>Eurotiomycetes</taxon>
        <taxon>Eurotiomycetidae</taxon>
        <taxon>Eurotiales</taxon>
        <taxon>Aspergillaceae</taxon>
        <taxon>Penicillium</taxon>
    </lineage>
</organism>
<feature type="compositionally biased region" description="Acidic residues" evidence="1">
    <location>
        <begin position="25"/>
        <end position="38"/>
    </location>
</feature>
<feature type="region of interest" description="Disordered" evidence="1">
    <location>
        <begin position="1"/>
        <end position="73"/>
    </location>
</feature>
<proteinExistence type="predicted"/>
<dbReference type="PANTHER" id="PTHR28094:SF1">
    <property type="entry name" value="MEIOTICALLY UP-REGULATED GENE 113 PROTEIN"/>
    <property type="match status" value="1"/>
</dbReference>
<evidence type="ECO:0000313" key="4">
    <source>
        <dbReference type="Proteomes" id="UP001146351"/>
    </source>
</evidence>
<dbReference type="EMBL" id="JAPQKO010000001">
    <property type="protein sequence ID" value="KAJ5182547.1"/>
    <property type="molecule type" value="Genomic_DNA"/>
</dbReference>
<feature type="compositionally biased region" description="Low complexity" evidence="1">
    <location>
        <begin position="59"/>
        <end position="69"/>
    </location>
</feature>
<accession>A0A9W9IRB5</accession>
<feature type="compositionally biased region" description="Low complexity" evidence="1">
    <location>
        <begin position="8"/>
        <end position="21"/>
    </location>
</feature>
<sequence length="286" mass="32287">MILRSGTRLRSYSESSNSTRTSLDEPSDEESQNSDDCLESYHQTTPKRPEISRSRDESFQSAESTSSSFGPRFELGTVDIPTKVTEVLEKKLGPTDNINGYVYVISHPNEPDMFKVGYSKSTRVRLASHKKCYAGFNIIVKKLMPHAHRMEKAIHAEFLNEHMEMNEICSQCNRSRHQEWLRVDKETLLESYWKWYRFAKTEPYTQEHTLRQRIDLPLPADSALRKGNPDKSSSSRKSTPKGGHKSARKSSSPSPPAPDSPLASRSIRADEPVGVVSSLLGKLGLS</sequence>
<gene>
    <name evidence="3" type="ORF">N7492_000163</name>
</gene>
<dbReference type="Pfam" id="PF10544">
    <property type="entry name" value="T5orf172"/>
    <property type="match status" value="1"/>
</dbReference>
<name>A0A9W9IRB5_9EURO</name>
<feature type="region of interest" description="Disordered" evidence="1">
    <location>
        <begin position="215"/>
        <end position="269"/>
    </location>
</feature>